<accession>B7G1Y1</accession>
<keyword evidence="2" id="KW-1185">Reference proteome</keyword>
<proteinExistence type="predicted"/>
<reference evidence="2" key="2">
    <citation type="submission" date="2008-08" db="EMBL/GenBank/DDBJ databases">
        <authorList>
            <consortium name="Diatom Consortium"/>
            <person name="Grigoriev I."/>
            <person name="Grimwood J."/>
            <person name="Kuo A."/>
            <person name="Otillar R.P."/>
            <person name="Salamov A."/>
            <person name="Detter J.C."/>
            <person name="Lindquist E."/>
            <person name="Shapiro H."/>
            <person name="Lucas S."/>
            <person name="Glavina del Rio T."/>
            <person name="Pitluck S."/>
            <person name="Rokhsar D."/>
            <person name="Bowler C."/>
        </authorList>
    </citation>
    <scope>GENOME REANNOTATION</scope>
    <source>
        <strain evidence="2">CCAP 1055/1</strain>
    </source>
</reference>
<dbReference type="PaxDb" id="2850-Phatr36647"/>
<reference evidence="1 2" key="1">
    <citation type="journal article" date="2008" name="Nature">
        <title>The Phaeodactylum genome reveals the evolutionary history of diatom genomes.</title>
        <authorList>
            <person name="Bowler C."/>
            <person name="Allen A.E."/>
            <person name="Badger J.H."/>
            <person name="Grimwood J."/>
            <person name="Jabbari K."/>
            <person name="Kuo A."/>
            <person name="Maheswari U."/>
            <person name="Martens C."/>
            <person name="Maumus F."/>
            <person name="Otillar R.P."/>
            <person name="Rayko E."/>
            <person name="Salamov A."/>
            <person name="Vandepoele K."/>
            <person name="Beszteri B."/>
            <person name="Gruber A."/>
            <person name="Heijde M."/>
            <person name="Katinka M."/>
            <person name="Mock T."/>
            <person name="Valentin K."/>
            <person name="Verret F."/>
            <person name="Berges J.A."/>
            <person name="Brownlee C."/>
            <person name="Cadoret J.P."/>
            <person name="Chiovitti A."/>
            <person name="Choi C.J."/>
            <person name="Coesel S."/>
            <person name="De Martino A."/>
            <person name="Detter J.C."/>
            <person name="Durkin C."/>
            <person name="Falciatore A."/>
            <person name="Fournet J."/>
            <person name="Haruta M."/>
            <person name="Huysman M.J."/>
            <person name="Jenkins B.D."/>
            <person name="Jiroutova K."/>
            <person name="Jorgensen R.E."/>
            <person name="Joubert Y."/>
            <person name="Kaplan A."/>
            <person name="Kroger N."/>
            <person name="Kroth P.G."/>
            <person name="La Roche J."/>
            <person name="Lindquist E."/>
            <person name="Lommer M."/>
            <person name="Martin-Jezequel V."/>
            <person name="Lopez P.J."/>
            <person name="Lucas S."/>
            <person name="Mangogna M."/>
            <person name="McGinnis K."/>
            <person name="Medlin L.K."/>
            <person name="Montsant A."/>
            <person name="Oudot-Le Secq M.P."/>
            <person name="Napoli C."/>
            <person name="Obornik M."/>
            <person name="Parker M.S."/>
            <person name="Petit J.L."/>
            <person name="Porcel B.M."/>
            <person name="Poulsen N."/>
            <person name="Robison M."/>
            <person name="Rychlewski L."/>
            <person name="Rynearson T.A."/>
            <person name="Schmutz J."/>
            <person name="Shapiro H."/>
            <person name="Siaut M."/>
            <person name="Stanley M."/>
            <person name="Sussman M.R."/>
            <person name="Taylor A.R."/>
            <person name="Vardi A."/>
            <person name="von Dassow P."/>
            <person name="Vyverman W."/>
            <person name="Willis A."/>
            <person name="Wyrwicz L.S."/>
            <person name="Rokhsar D.S."/>
            <person name="Weissenbach J."/>
            <person name="Armbrust E.V."/>
            <person name="Green B.R."/>
            <person name="Van de Peer Y."/>
            <person name="Grigoriev I.V."/>
        </authorList>
    </citation>
    <scope>NUCLEOTIDE SEQUENCE [LARGE SCALE GENOMIC DNA]</scope>
    <source>
        <strain evidence="1 2">CCAP 1055/1</strain>
    </source>
</reference>
<protein>
    <submittedName>
        <fullName evidence="1">Uncharacterized protein</fullName>
    </submittedName>
</protein>
<organism evidence="1 2">
    <name type="scientific">Phaeodactylum tricornutum (strain CCAP 1055/1)</name>
    <dbReference type="NCBI Taxonomy" id="556484"/>
    <lineage>
        <taxon>Eukaryota</taxon>
        <taxon>Sar</taxon>
        <taxon>Stramenopiles</taxon>
        <taxon>Ochrophyta</taxon>
        <taxon>Bacillariophyta</taxon>
        <taxon>Bacillariophyceae</taxon>
        <taxon>Bacillariophycidae</taxon>
        <taxon>Naviculales</taxon>
        <taxon>Phaeodactylaceae</taxon>
        <taxon>Phaeodactylum</taxon>
    </lineage>
</organism>
<dbReference type="Proteomes" id="UP000000759">
    <property type="component" value="Chromosome 10"/>
</dbReference>
<dbReference type="InParanoid" id="B7G1Y1"/>
<sequence length="183" mass="19687">MVHALKRRVAYVAEEGAALVNVYPLTSAVPTRRGAGRVVWQISVNAAMANRFSMLQASTSCAAMVHVLKRRVAYVAEEGAGLVNVYPLTSVVPTRRGADRVVRQISVNAAMGNRYSTLQVSTSCAAMVHALKRRVAYVAEEGAGLVNVYPLTSVVPTRRGAGRVVRQISVNAAMGNRYSMLQV</sequence>
<dbReference type="KEGG" id="pti:PHATRDRAFT_36647"/>
<dbReference type="EMBL" id="CM000613">
    <property type="protein sequence ID" value="EEC47584.1"/>
    <property type="molecule type" value="Genomic_DNA"/>
</dbReference>
<evidence type="ECO:0000313" key="1">
    <source>
        <dbReference type="EMBL" id="EEC47584.1"/>
    </source>
</evidence>
<evidence type="ECO:0000313" key="2">
    <source>
        <dbReference type="Proteomes" id="UP000000759"/>
    </source>
</evidence>
<dbReference type="HOGENOM" id="CLU_1477836_0_0_1"/>
<gene>
    <name evidence="1" type="ORF">PHATRDRAFT_36647</name>
</gene>
<dbReference type="GeneID" id="7201891"/>
<dbReference type="AlphaFoldDB" id="B7G1Y1"/>
<dbReference type="RefSeq" id="XP_002180932.1">
    <property type="nucleotide sequence ID" value="XM_002180896.1"/>
</dbReference>
<name>B7G1Y1_PHATC</name>